<accession>B8H8W5</accession>
<dbReference type="KEGG" id="ach:Achl_3908"/>
<dbReference type="eggNOG" id="COG1922">
    <property type="taxonomic scope" value="Bacteria"/>
</dbReference>
<keyword evidence="1" id="KW-0328">Glycosyltransferase</keyword>
<dbReference type="PANTHER" id="PTHR34136:SF1">
    <property type="entry name" value="UDP-N-ACETYL-D-MANNOSAMINURONIC ACID TRANSFERASE"/>
    <property type="match status" value="1"/>
</dbReference>
<dbReference type="NCBIfam" id="TIGR00696">
    <property type="entry name" value="wecG_tagA_cpsF"/>
    <property type="match status" value="1"/>
</dbReference>
<dbReference type="EMBL" id="CP001341">
    <property type="protein sequence ID" value="ACL41860.1"/>
    <property type="molecule type" value="Genomic_DNA"/>
</dbReference>
<proteinExistence type="predicted"/>
<feature type="domain" description="Glycosyltransferase 2-like" evidence="3">
    <location>
        <begin position="636"/>
        <end position="760"/>
    </location>
</feature>
<dbReference type="SMR" id="B8H8W5"/>
<dbReference type="InterPro" id="IPR004629">
    <property type="entry name" value="WecG_TagA_CpsF"/>
</dbReference>
<dbReference type="STRING" id="452863.Achl_3908"/>
<dbReference type="Gene3D" id="3.90.550.10">
    <property type="entry name" value="Spore Coat Polysaccharide Biosynthesis Protein SpsA, Chain A"/>
    <property type="match status" value="2"/>
</dbReference>
<organism evidence="4 5">
    <name type="scientific">Pseudarthrobacter chlorophenolicus (strain ATCC 700700 / DSM 12829 / CIP 107037 / JCM 12360 / KCTC 9906 / NCIMB 13794 / A6)</name>
    <name type="common">Arthrobacter chlorophenolicus</name>
    <dbReference type="NCBI Taxonomy" id="452863"/>
    <lineage>
        <taxon>Bacteria</taxon>
        <taxon>Bacillati</taxon>
        <taxon>Actinomycetota</taxon>
        <taxon>Actinomycetes</taxon>
        <taxon>Micrococcales</taxon>
        <taxon>Micrococcaceae</taxon>
        <taxon>Pseudarthrobacter</taxon>
    </lineage>
</organism>
<evidence type="ECO:0000313" key="5">
    <source>
        <dbReference type="Proteomes" id="UP000002505"/>
    </source>
</evidence>
<evidence type="ECO:0000256" key="2">
    <source>
        <dbReference type="ARBA" id="ARBA00022679"/>
    </source>
</evidence>
<evidence type="ECO:0000259" key="3">
    <source>
        <dbReference type="Pfam" id="PF00535"/>
    </source>
</evidence>
<dbReference type="Pfam" id="PF00535">
    <property type="entry name" value="Glycos_transf_2"/>
    <property type="match status" value="2"/>
</dbReference>
<dbReference type="InterPro" id="IPR029044">
    <property type="entry name" value="Nucleotide-diphossugar_trans"/>
</dbReference>
<dbReference type="Pfam" id="PF03808">
    <property type="entry name" value="Glyco_tran_WecG"/>
    <property type="match status" value="1"/>
</dbReference>
<name>B8H8W5_PSECP</name>
<dbReference type="CAZy" id="GT26">
    <property type="family name" value="Glycosyltransferase Family 26"/>
</dbReference>
<dbReference type="CDD" id="cd06533">
    <property type="entry name" value="Glyco_transf_WecG_TagA"/>
    <property type="match status" value="1"/>
</dbReference>
<dbReference type="GO" id="GO:0016758">
    <property type="term" value="F:hexosyltransferase activity"/>
    <property type="evidence" value="ECO:0007669"/>
    <property type="project" value="TreeGrafter"/>
</dbReference>
<protein>
    <submittedName>
        <fullName evidence="4">Glycosyl transferase, WecB/TagA/CpsF family</fullName>
    </submittedName>
</protein>
<dbReference type="InterPro" id="IPR001173">
    <property type="entry name" value="Glyco_trans_2-like"/>
</dbReference>
<dbReference type="PANTHER" id="PTHR34136">
    <property type="match status" value="1"/>
</dbReference>
<dbReference type="CAZy" id="GT2">
    <property type="family name" value="Glycosyltransferase Family 2"/>
</dbReference>
<dbReference type="eggNOG" id="COG1216">
    <property type="taxonomic scope" value="Bacteria"/>
</dbReference>
<dbReference type="HOGENOM" id="CLU_325891_0_0_11"/>
<evidence type="ECO:0000256" key="1">
    <source>
        <dbReference type="ARBA" id="ARBA00022676"/>
    </source>
</evidence>
<evidence type="ECO:0000313" key="4">
    <source>
        <dbReference type="EMBL" id="ACL41860.1"/>
    </source>
</evidence>
<feature type="domain" description="Glycosyltransferase 2-like" evidence="3">
    <location>
        <begin position="329"/>
        <end position="453"/>
    </location>
</feature>
<sequence length="907" mass="98332">MTMSSSLRALVQPAAWLDGTTSRHPAGDVNAKSGAPLQLSADNAWVTLGGSPVRLLDFEEAVELIMQRSRPGRTPLAVASANLDHLQHFGAGARWAGILERQDTPEWLSLLDGAPLVRHVQGMTGRTWPRLSGSDLIGPILDRAELAGIRVGFLGGSEEVHTQVRSRLATSHPRLVISGFWSPARSELADHVASSSLATRIAATDTDILVVCLGKPRQELWIAEYGYQTGANVMLAFGAAVDFLGGRVRRAPAVAQNVGMEWAWRLALEPRRLANRYLVQGPEAYLRLLSVSSFGRESFAPRQQPQDYASKDLTDEGFSPLTSETDVAVIIVTYNNERDIPLLLKSLQGESREQSIKVIVADNSPGPSTLAALEGFSDVHAIATGGNLGYAAAINLAMQEIGAARSFLVLNPDLQVEPGAIRAMRHRMAISGAGVVVPLLKDDNGTVYPSLRREPTVTRAIGDAVMGSKLSGRPAWLSEMDFDNESYMHAHKVDWATGAALLIHRDVAQLVGDWDEDYFLYSEETDFMHRVRQAGWEIWFESQAVMSHSRGGSGTSLALNALMAINRIKYIRKFHTRPYSRAFRSAVILSALLRVPVTPGIGVLAAVLREGSWGELPHAEIYPEGVRVPAAIPTGTVIIPAHNEASVLRRTLDGLVPAMVGGTVEVIVACNGCTDDTASIARSYKDARVIEVEEASKTAALNAGDQVATRWPRMYLDADIELPLEALCATLELLGEGGAILCARPAYRYDFSGASWPVRAFYRARNRLPKPAESIWGAGVYAISRKGKARLPEFPSVAADDCLVDRLYSDKEKAVVQCAPATVRTPRTTGSLLKTLGRNYRSNVILRDVPGSHTMQTLRDLVGSVSGPRSAVEAGVYAAFALAGRLHARRWVGLESAAWESDESSRL</sequence>
<dbReference type="OrthoDB" id="9771846at2"/>
<reference evidence="4" key="1">
    <citation type="submission" date="2009-01" db="EMBL/GenBank/DDBJ databases">
        <title>Complete sequence of chromosome of Arthrobacter chlorophenolicus A6.</title>
        <authorList>
            <consortium name="US DOE Joint Genome Institute"/>
            <person name="Lucas S."/>
            <person name="Copeland A."/>
            <person name="Lapidus A."/>
            <person name="Glavina del Rio T."/>
            <person name="Tice H."/>
            <person name="Bruce D."/>
            <person name="Goodwin L."/>
            <person name="Pitluck S."/>
            <person name="Goltsman E."/>
            <person name="Clum A."/>
            <person name="Larimer F."/>
            <person name="Land M."/>
            <person name="Hauser L."/>
            <person name="Kyrpides N."/>
            <person name="Mikhailova N."/>
            <person name="Jansson J."/>
            <person name="Richardson P."/>
        </authorList>
    </citation>
    <scope>NUCLEOTIDE SEQUENCE [LARGE SCALE GENOMIC DNA]</scope>
    <source>
        <strain evidence="4">A6</strain>
    </source>
</reference>
<dbReference type="Proteomes" id="UP000002505">
    <property type="component" value="Chromosome"/>
</dbReference>
<gene>
    <name evidence="4" type="ordered locus">Achl_3908</name>
</gene>
<dbReference type="AlphaFoldDB" id="B8H8W5"/>
<dbReference type="eggNOG" id="COG1215">
    <property type="taxonomic scope" value="Bacteria"/>
</dbReference>
<keyword evidence="5" id="KW-1185">Reference proteome</keyword>
<keyword evidence="2 4" id="KW-0808">Transferase</keyword>
<dbReference type="SUPFAM" id="SSF53448">
    <property type="entry name" value="Nucleotide-diphospho-sugar transferases"/>
    <property type="match status" value="2"/>
</dbReference>